<dbReference type="Pfam" id="PF04471">
    <property type="entry name" value="Mrr_cat"/>
    <property type="match status" value="1"/>
</dbReference>
<dbReference type="GO" id="GO:0009307">
    <property type="term" value="P:DNA restriction-modification system"/>
    <property type="evidence" value="ECO:0007669"/>
    <property type="project" value="InterPro"/>
</dbReference>
<dbReference type="AlphaFoldDB" id="A0A147K528"/>
<gene>
    <name evidence="2" type="ORF">Q75_14795</name>
</gene>
<evidence type="ECO:0000313" key="3">
    <source>
        <dbReference type="Proteomes" id="UP000074108"/>
    </source>
</evidence>
<accession>A0A147K528</accession>
<dbReference type="GO" id="GO:0004519">
    <property type="term" value="F:endonuclease activity"/>
    <property type="evidence" value="ECO:0007669"/>
    <property type="project" value="UniProtKB-KW"/>
</dbReference>
<evidence type="ECO:0000313" key="2">
    <source>
        <dbReference type="EMBL" id="KUP04712.1"/>
    </source>
</evidence>
<dbReference type="Gene3D" id="3.40.1350.10">
    <property type="match status" value="1"/>
</dbReference>
<feature type="domain" description="Restriction endonuclease type IV Mrr" evidence="1">
    <location>
        <begin position="177"/>
        <end position="289"/>
    </location>
</feature>
<keyword evidence="2" id="KW-0255">Endonuclease</keyword>
<dbReference type="PATRIC" id="fig|1150625.3.peg.3096"/>
<dbReference type="STRING" id="1150625.Q75_14795"/>
<evidence type="ECO:0000259" key="1">
    <source>
        <dbReference type="Pfam" id="PF04471"/>
    </source>
</evidence>
<name>A0A147K528_9BACI</name>
<protein>
    <submittedName>
        <fullName evidence="2">Restriction endonuclease</fullName>
    </submittedName>
</protein>
<comment type="caution">
    <text evidence="2">The sequence shown here is derived from an EMBL/GenBank/DDBJ whole genome shotgun (WGS) entry which is preliminary data.</text>
</comment>
<keyword evidence="3" id="KW-1185">Reference proteome</keyword>
<proteinExistence type="predicted"/>
<dbReference type="OrthoDB" id="9803736at2"/>
<dbReference type="InterPro" id="IPR011856">
    <property type="entry name" value="tRNA_endonuc-like_dom_sf"/>
</dbReference>
<dbReference type="Proteomes" id="UP000074108">
    <property type="component" value="Unassembled WGS sequence"/>
</dbReference>
<dbReference type="EMBL" id="LDYG01000048">
    <property type="protein sequence ID" value="KUP04712.1"/>
    <property type="molecule type" value="Genomic_DNA"/>
</dbReference>
<dbReference type="GO" id="GO:0003677">
    <property type="term" value="F:DNA binding"/>
    <property type="evidence" value="ECO:0007669"/>
    <property type="project" value="InterPro"/>
</dbReference>
<dbReference type="SUPFAM" id="SSF52980">
    <property type="entry name" value="Restriction endonuclease-like"/>
    <property type="match status" value="1"/>
</dbReference>
<keyword evidence="2" id="KW-0378">Hydrolase</keyword>
<reference evidence="2 3" key="1">
    <citation type="journal article" date="2016" name="Front. Microbiol.">
        <title>Microevolution Analysis of Bacillus coahuilensis Unveils Differences in Phosphorus Acquisition Strategies and Their Regulation.</title>
        <authorList>
            <person name="Gomez-Lunar Z."/>
            <person name="Hernandez-Gonzalez I."/>
            <person name="Rodriguez-Torres M.D."/>
            <person name="Souza V."/>
            <person name="Olmedo-Alvarez G."/>
        </authorList>
    </citation>
    <scope>NUCLEOTIDE SEQUENCE [LARGE SCALE GENOMIC DNA]</scope>
    <source>
        <strain evidence="3">p1.1.43</strain>
    </source>
</reference>
<organism evidence="2 3">
    <name type="scientific">Bacillus coahuilensis p1.1.43</name>
    <dbReference type="NCBI Taxonomy" id="1150625"/>
    <lineage>
        <taxon>Bacteria</taxon>
        <taxon>Bacillati</taxon>
        <taxon>Bacillota</taxon>
        <taxon>Bacilli</taxon>
        <taxon>Bacillales</taxon>
        <taxon>Bacillaceae</taxon>
        <taxon>Bacillus</taxon>
    </lineage>
</organism>
<dbReference type="InterPro" id="IPR011335">
    <property type="entry name" value="Restrct_endonuc-II-like"/>
</dbReference>
<keyword evidence="2" id="KW-0540">Nuclease</keyword>
<dbReference type="InterPro" id="IPR007560">
    <property type="entry name" value="Restrct_endonuc_IV_Mrr"/>
</dbReference>
<sequence>MNQIYHYPPELFNLLVDTVPLLFRSKNDVIIFFKGAGVSREYTQDVESRVYFDRKGITKYEIVRIILGKINEAGEKTLRERREILKRVVEFESFSSCWPDDQLKARGLVAEIHKVVNTKDSFTRMNLARKKEAEKNRIDYQNKIAKVQSQRSERTAVKNEFNQLFSITNPHKRGKALEGVLNAFFKSYGILVRESFTLNGSEGEGIIEQIDGVIEFDNKIFLVEMKWWDKPIGVGEVSQHLVRIFNRGQACGIFISTSPFTQPAVAICKESLSKALIILINLEELYKLLEQDGDLKEYLKKKLQAAIINKDPYYIPL</sequence>